<keyword evidence="3" id="KW-1185">Reference proteome</keyword>
<dbReference type="GeneID" id="85439353"/>
<feature type="compositionally biased region" description="Basic residues" evidence="1">
    <location>
        <begin position="207"/>
        <end position="218"/>
    </location>
</feature>
<sequence length="340" mass="36932">MEAGFVNNAESDEAIANNNVNDARRGPPPELAGPEVVLRNLPSDDDDEEKEDYEEEEGPETAQKSALSVPGPVYASTYTNSPSWMSTYTSSTRATTYTTAHERSRRDRDADGDWLDVRSHRPPYPRRPRTSRGDARTRSFGAGQGQRSAGWGFGTGSGTGSGIEVVGWDAAEIEGGSYCVLEGARWEEQRAPSTPRQQQQQQEQKLRSKKGAVGKGKRWRGKFGHLSDVSKTRSLPLVEPPTPRYVYDVFVVSASRTGAEGLGVPYMSGKGHARAVYSMAYVRGTGSARGPWGMFSSKNNDGTGGLLEVIWREGVWKVVLGCLHDVLGLGSGGGWIDDVD</sequence>
<evidence type="ECO:0000313" key="3">
    <source>
        <dbReference type="Proteomes" id="UP001230504"/>
    </source>
</evidence>
<gene>
    <name evidence="2" type="ORF">LY79DRAFT_519212</name>
</gene>
<feature type="compositionally biased region" description="Basic residues" evidence="1">
    <location>
        <begin position="120"/>
        <end position="130"/>
    </location>
</feature>
<feature type="compositionally biased region" description="Acidic residues" evidence="1">
    <location>
        <begin position="43"/>
        <end position="59"/>
    </location>
</feature>
<dbReference type="Proteomes" id="UP001230504">
    <property type="component" value="Unassembled WGS sequence"/>
</dbReference>
<dbReference type="EMBL" id="JAHLJV010000046">
    <property type="protein sequence ID" value="KAK1585273.1"/>
    <property type="molecule type" value="Genomic_DNA"/>
</dbReference>
<organism evidence="2 3">
    <name type="scientific">Colletotrichum navitas</name>
    <dbReference type="NCBI Taxonomy" id="681940"/>
    <lineage>
        <taxon>Eukaryota</taxon>
        <taxon>Fungi</taxon>
        <taxon>Dikarya</taxon>
        <taxon>Ascomycota</taxon>
        <taxon>Pezizomycotina</taxon>
        <taxon>Sordariomycetes</taxon>
        <taxon>Hypocreomycetidae</taxon>
        <taxon>Glomerellales</taxon>
        <taxon>Glomerellaceae</taxon>
        <taxon>Colletotrichum</taxon>
        <taxon>Colletotrichum graminicola species complex</taxon>
    </lineage>
</organism>
<comment type="caution">
    <text evidence="2">The sequence shown here is derived from an EMBL/GenBank/DDBJ whole genome shotgun (WGS) entry which is preliminary data.</text>
</comment>
<feature type="compositionally biased region" description="Basic and acidic residues" evidence="1">
    <location>
        <begin position="100"/>
        <end position="119"/>
    </location>
</feature>
<proteinExistence type="predicted"/>
<feature type="region of interest" description="Disordered" evidence="1">
    <location>
        <begin position="1"/>
        <end position="156"/>
    </location>
</feature>
<dbReference type="RefSeq" id="XP_060412307.1">
    <property type="nucleotide sequence ID" value="XM_060555113.1"/>
</dbReference>
<reference evidence="2" key="1">
    <citation type="submission" date="2021-06" db="EMBL/GenBank/DDBJ databases">
        <title>Comparative genomics, transcriptomics and evolutionary studies reveal genomic signatures of adaptation to plant cell wall in hemibiotrophic fungi.</title>
        <authorList>
            <consortium name="DOE Joint Genome Institute"/>
            <person name="Baroncelli R."/>
            <person name="Diaz J.F."/>
            <person name="Benocci T."/>
            <person name="Peng M."/>
            <person name="Battaglia E."/>
            <person name="Haridas S."/>
            <person name="Andreopoulos W."/>
            <person name="Labutti K."/>
            <person name="Pangilinan J."/>
            <person name="Floch G.L."/>
            <person name="Makela M.R."/>
            <person name="Henrissat B."/>
            <person name="Grigoriev I.V."/>
            <person name="Crouch J.A."/>
            <person name="De Vries R.P."/>
            <person name="Sukno S.A."/>
            <person name="Thon M.R."/>
        </authorList>
    </citation>
    <scope>NUCLEOTIDE SEQUENCE</scope>
    <source>
        <strain evidence="2">CBS 125086</strain>
    </source>
</reference>
<feature type="region of interest" description="Disordered" evidence="1">
    <location>
        <begin position="189"/>
        <end position="218"/>
    </location>
</feature>
<feature type="compositionally biased region" description="Low complexity" evidence="1">
    <location>
        <begin position="86"/>
        <end position="99"/>
    </location>
</feature>
<feature type="compositionally biased region" description="Polar residues" evidence="1">
    <location>
        <begin position="76"/>
        <end position="85"/>
    </location>
</feature>
<name>A0AAD8PWU2_9PEZI</name>
<protein>
    <submittedName>
        <fullName evidence="2">Uncharacterized protein</fullName>
    </submittedName>
</protein>
<dbReference type="AlphaFoldDB" id="A0AAD8PWU2"/>
<evidence type="ECO:0000313" key="2">
    <source>
        <dbReference type="EMBL" id="KAK1585273.1"/>
    </source>
</evidence>
<accession>A0AAD8PWU2</accession>
<evidence type="ECO:0000256" key="1">
    <source>
        <dbReference type="SAM" id="MobiDB-lite"/>
    </source>
</evidence>